<protein>
    <recommendedName>
        <fullName evidence="5">HCP-like protein</fullName>
    </recommendedName>
</protein>
<evidence type="ECO:0000313" key="3">
    <source>
        <dbReference type="EMBL" id="KAL0092799.1"/>
    </source>
</evidence>
<feature type="region of interest" description="Disordered" evidence="2">
    <location>
        <begin position="715"/>
        <end position="745"/>
    </location>
</feature>
<evidence type="ECO:0008006" key="5">
    <source>
        <dbReference type="Google" id="ProtNLM"/>
    </source>
</evidence>
<organism evidence="3 4">
    <name type="scientific">Phycomyces blakesleeanus</name>
    <dbReference type="NCBI Taxonomy" id="4837"/>
    <lineage>
        <taxon>Eukaryota</taxon>
        <taxon>Fungi</taxon>
        <taxon>Fungi incertae sedis</taxon>
        <taxon>Mucoromycota</taxon>
        <taxon>Mucoromycotina</taxon>
        <taxon>Mucoromycetes</taxon>
        <taxon>Mucorales</taxon>
        <taxon>Phycomycetaceae</taxon>
        <taxon>Phycomyces</taxon>
    </lineage>
</organism>
<gene>
    <name evidence="3" type="ORF">J3Q64DRAFT_1818904</name>
</gene>
<proteinExistence type="predicted"/>
<feature type="region of interest" description="Disordered" evidence="2">
    <location>
        <begin position="56"/>
        <end position="322"/>
    </location>
</feature>
<dbReference type="InterPro" id="IPR006597">
    <property type="entry name" value="Sel1-like"/>
</dbReference>
<dbReference type="PANTHER" id="PTHR46430">
    <property type="entry name" value="PROTEIN SKT5-RELATED"/>
    <property type="match status" value="1"/>
</dbReference>
<dbReference type="Proteomes" id="UP001448207">
    <property type="component" value="Unassembled WGS sequence"/>
</dbReference>
<dbReference type="PANTHER" id="PTHR46430:SF3">
    <property type="entry name" value="ACTIVATOR OF C KINASE PROTEIN 1"/>
    <property type="match status" value="1"/>
</dbReference>
<reference evidence="3 4" key="1">
    <citation type="submission" date="2024-04" db="EMBL/GenBank/DDBJ databases">
        <title>Symmetric and asymmetric DNA N6-adenine methylation regulates different biological responses in Mucorales.</title>
        <authorList>
            <consortium name="Lawrence Berkeley National Laboratory"/>
            <person name="Lax C."/>
            <person name="Mondo S.J."/>
            <person name="Osorio-Concepcion M."/>
            <person name="Muszewska A."/>
            <person name="Corrochano-Luque M."/>
            <person name="Gutierrez G."/>
            <person name="Riley R."/>
            <person name="Lipzen A."/>
            <person name="Guo J."/>
            <person name="Hundley H."/>
            <person name="Amirebrahimi M."/>
            <person name="Ng V."/>
            <person name="Lorenzo-Gutierrez D."/>
            <person name="Binder U."/>
            <person name="Yang J."/>
            <person name="Song Y."/>
            <person name="Canovas D."/>
            <person name="Navarro E."/>
            <person name="Freitag M."/>
            <person name="Gabaldon T."/>
            <person name="Grigoriev I.V."/>
            <person name="Corrochano L.M."/>
            <person name="Nicolas F.E."/>
            <person name="Garre V."/>
        </authorList>
    </citation>
    <scope>NUCLEOTIDE SEQUENCE [LARGE SCALE GENOMIC DNA]</scope>
    <source>
        <strain evidence="3 4">L51</strain>
    </source>
</reference>
<dbReference type="Pfam" id="PF08238">
    <property type="entry name" value="Sel1"/>
    <property type="match status" value="7"/>
</dbReference>
<dbReference type="Gene3D" id="1.25.40.10">
    <property type="entry name" value="Tetratricopeptide repeat domain"/>
    <property type="match status" value="2"/>
</dbReference>
<sequence length="745" mass="83278">METWLFQIDFNKELLPFQLKKSPVLYLHISPNKLCIFVCLSFHIQPTPTPFIPATMSSTQPPYEHPRAITPPSRPASSASIHRQPMSPNDLPLESLSLQGPSRHPIYAPTRSHSPYSSGNQNQQSPRTIYATIPPVTPPPQIQHQQVYNPQQQSQQPQPQSQQSQPQQQQQPQQLQYQPQQYQQQQQIHPPQNYQQQPRQQQQNSPRGSPSLGPMQRPVARYPSEAYGPGYHRQYRPEPPRLQPSASNGPHKPFVQPSLTQPYYPAEPIYRPQQGYYPAEQPYPVAQPGRLYSDPYSQVPQSGAPLHYPDPATTYQEMPPPADPHRLVAPYQAPQPPPTDNNYMPDSSVAVAANAGKKAKVSNFPPVTLENIAKFREEARKNNDPRMLLDLAKYLLEAVPLVCVNDTDVKRAKKVREAMVLEAQKIVRKLATQGNFGKSGYAEAQFYLGNAYTGGLMGLPIDAEKAFGSYIQGSKQNHPGCTYRTAVCYEVGAGTKRDKSHAIQFFRKAANLGDPSAMYKLGMILIQGHIGQTKNPREGISWLKKAAAFADEDHPHALHELGIAYEKEGIPSVIPDVNYSRDLFTQAAQNGYAPSQFKLGLAYEHGYLNCPVDPRRSIAWYSKAAEQGNMEAALALSGWYLTGADGILQQSDSECYLWARKAADHGFSKAEYAVGYYTESGIGVRQHIDEAKKWYMRAAAQGNRRAMQRLTELKNNGASRPQQRQNHTRGPNGVPASKDSDCSIM</sequence>
<accession>A0ABR3BDI5</accession>
<evidence type="ECO:0000313" key="4">
    <source>
        <dbReference type="Proteomes" id="UP001448207"/>
    </source>
</evidence>
<feature type="compositionally biased region" description="Polar residues" evidence="2">
    <location>
        <begin position="111"/>
        <end position="127"/>
    </location>
</feature>
<feature type="compositionally biased region" description="Polar residues" evidence="2">
    <location>
        <begin position="715"/>
        <end position="729"/>
    </location>
</feature>
<name>A0ABR3BDI5_PHYBL</name>
<dbReference type="SMART" id="SM00671">
    <property type="entry name" value="SEL1"/>
    <property type="match status" value="7"/>
</dbReference>
<dbReference type="SUPFAM" id="SSF81901">
    <property type="entry name" value="HCP-like"/>
    <property type="match status" value="1"/>
</dbReference>
<feature type="compositionally biased region" description="Low complexity" evidence="2">
    <location>
        <begin position="142"/>
        <end position="210"/>
    </location>
</feature>
<keyword evidence="4" id="KW-1185">Reference proteome</keyword>
<evidence type="ECO:0000256" key="2">
    <source>
        <dbReference type="SAM" id="MobiDB-lite"/>
    </source>
</evidence>
<keyword evidence="1" id="KW-0677">Repeat</keyword>
<evidence type="ECO:0000256" key="1">
    <source>
        <dbReference type="ARBA" id="ARBA00022737"/>
    </source>
</evidence>
<dbReference type="InterPro" id="IPR051726">
    <property type="entry name" value="Chitin_Synth_Reg"/>
</dbReference>
<comment type="caution">
    <text evidence="3">The sequence shown here is derived from an EMBL/GenBank/DDBJ whole genome shotgun (WGS) entry which is preliminary data.</text>
</comment>
<dbReference type="InterPro" id="IPR011990">
    <property type="entry name" value="TPR-like_helical_dom_sf"/>
</dbReference>
<dbReference type="EMBL" id="JBCLYO010000002">
    <property type="protein sequence ID" value="KAL0092799.1"/>
    <property type="molecule type" value="Genomic_DNA"/>
</dbReference>